<sequence>MATPVSRAYVGSGTNAGSITSPTAGDIYLVDQTGTRLTTAAGGAAATGIRVISAVNAGTTPVAIPSQLITRSDIARAGVGAFTEQAYNAPVQQVDTVDFSNFAAGDQVSIRVEYKVNRKLQQGRDSVSLFNHTFAAGSTLTAEIDKIVAKINSTGIIGQAPAVAAKYITASNGGGTTLVLTGKTPPSTGSVLDTPDFTSFRTFVTELVPSGSFGQGQAYTVTNTTKPDPGQGTAAQVLFEEQYESGAYGRTDPRSFDRGQSTLITSAANTYSYIRLTPLKRIAGDLEGFKEVAQRVSLMLPVGSAQLTEAQTVIRAFVAGTATTPPAGE</sequence>
<accession>A0ABT9AE25</accession>
<dbReference type="Proteomes" id="UP001167796">
    <property type="component" value="Unassembled WGS sequence"/>
</dbReference>
<evidence type="ECO:0000313" key="2">
    <source>
        <dbReference type="Proteomes" id="UP001167796"/>
    </source>
</evidence>
<keyword evidence="2" id="KW-1185">Reference proteome</keyword>
<reference evidence="1" key="1">
    <citation type="submission" date="2023-07" db="EMBL/GenBank/DDBJ databases">
        <authorList>
            <person name="Kim M.K."/>
        </authorList>
    </citation>
    <scope>NUCLEOTIDE SEQUENCE</scope>
    <source>
        <strain evidence="1">M29</strain>
    </source>
</reference>
<proteinExistence type="predicted"/>
<name>A0ABT9AE25_9BACT</name>
<evidence type="ECO:0000313" key="1">
    <source>
        <dbReference type="EMBL" id="MDO7847624.1"/>
    </source>
</evidence>
<dbReference type="EMBL" id="JAUQSX010000007">
    <property type="protein sequence ID" value="MDO7847624.1"/>
    <property type="molecule type" value="Genomic_DNA"/>
</dbReference>
<comment type="caution">
    <text evidence="1">The sequence shown here is derived from an EMBL/GenBank/DDBJ whole genome shotgun (WGS) entry which is preliminary data.</text>
</comment>
<gene>
    <name evidence="1" type="ORF">Q5H92_14745</name>
</gene>
<organism evidence="1 2">
    <name type="scientific">Hymenobacter mellowenesis</name>
    <dbReference type="NCBI Taxonomy" id="3063995"/>
    <lineage>
        <taxon>Bacteria</taxon>
        <taxon>Pseudomonadati</taxon>
        <taxon>Bacteroidota</taxon>
        <taxon>Cytophagia</taxon>
        <taxon>Cytophagales</taxon>
        <taxon>Hymenobacteraceae</taxon>
        <taxon>Hymenobacter</taxon>
    </lineage>
</organism>
<dbReference type="RefSeq" id="WP_305012301.1">
    <property type="nucleotide sequence ID" value="NZ_JAUQSX010000007.1"/>
</dbReference>
<protein>
    <submittedName>
        <fullName evidence="1">Uncharacterized protein</fullName>
    </submittedName>
</protein>